<evidence type="ECO:0008006" key="3">
    <source>
        <dbReference type="Google" id="ProtNLM"/>
    </source>
</evidence>
<evidence type="ECO:0000313" key="2">
    <source>
        <dbReference type="Proteomes" id="UP000543174"/>
    </source>
</evidence>
<gene>
    <name evidence="1" type="ORF">HNP21_002463</name>
</gene>
<reference evidence="1" key="1">
    <citation type="submission" date="2020-08" db="EMBL/GenBank/DDBJ databases">
        <title>Functional genomics of gut bacteria from endangered species of beetles.</title>
        <authorList>
            <person name="Carlos-Shanley C."/>
        </authorList>
    </citation>
    <scope>NUCLEOTIDE SEQUENCE [LARGE SCALE GENOMIC DNA]</scope>
    <source>
        <strain evidence="1">S00060</strain>
    </source>
</reference>
<comment type="caution">
    <text evidence="1">The sequence shown here is derived from an EMBL/GenBank/DDBJ whole genome shotgun (WGS) entry which is preliminary data.</text>
</comment>
<protein>
    <recommendedName>
        <fullName evidence="3">Asparagine synthetase domain-containing protein</fullName>
    </recommendedName>
</protein>
<proteinExistence type="predicted"/>
<name>A0A7W3NAC4_PRIAR</name>
<dbReference type="EMBL" id="JACJHT010000002">
    <property type="protein sequence ID" value="MBA9039356.1"/>
    <property type="molecule type" value="Genomic_DNA"/>
</dbReference>
<dbReference type="AlphaFoldDB" id="A0A7W3NAC4"/>
<accession>A0A7W3NAC4</accession>
<sequence length="610" mass="69946">MPKTAPVLIFSNNDYPELMKFKLYEGCYFMPSNVAVHTQVKNADYLIDSSGSGVYRSQFIMNPSDWVTALVEAGHHISGDFIGRDMRGSLCGFINNKSAQESMIIPDPFGSAIVFYYRSRSITVFSTDIDSIIDVLSSVGISLHKSMNYLNEVIGTGNGGFFESSYEEIQALKPFEYVTSTNNSFSINEYSWKQDFFSSDKSYEEQLALAVEEIKNNIKAVSNYKHAAHKISHLTGGFDSRLVLAAILGTDSGQSYRFFCSGRPNMPDRYTAERLCSEFGLTMTEYNGFNALKAPQTLEERFLWPLEFSSGILAASPHRFYEMNSNIVLSGGYGECFRSFFGSRAELEQINDIDSLMPTLWGKIFSDKDTDNALLSEKFKKRFSQKIKQFFNDCRENGLREDAYLDYMYLVIRNRYYVGVTSHRWSSFGARFDPLYTLNGIKCALSVSQEMRSANVVGIDLMNRLFSELSTLPFDREIYTETYSKLRGNVTMREFKSERRPKFALSEMIKPVEGMKSPKALPEHIERAKKLRAPLWQVVELGSVQEKCLEYLSTMETREIDTMFNRKILFRLLRSPNLSSRVHIRKVFSVYSILLWYFAEKETMQMQIQS</sequence>
<dbReference type="RefSeq" id="WP_182527549.1">
    <property type="nucleotide sequence ID" value="NZ_JACJHT010000002.1"/>
</dbReference>
<dbReference type="Proteomes" id="UP000543174">
    <property type="component" value="Unassembled WGS sequence"/>
</dbReference>
<keyword evidence="2" id="KW-1185">Reference proteome</keyword>
<evidence type="ECO:0000313" key="1">
    <source>
        <dbReference type="EMBL" id="MBA9039356.1"/>
    </source>
</evidence>
<organism evidence="1 2">
    <name type="scientific">Priestia aryabhattai</name>
    <name type="common">Bacillus aryabhattai</name>
    <dbReference type="NCBI Taxonomy" id="412384"/>
    <lineage>
        <taxon>Bacteria</taxon>
        <taxon>Bacillati</taxon>
        <taxon>Bacillota</taxon>
        <taxon>Bacilli</taxon>
        <taxon>Bacillales</taxon>
        <taxon>Bacillaceae</taxon>
        <taxon>Priestia</taxon>
    </lineage>
</organism>